<reference evidence="3" key="2">
    <citation type="journal article" date="2022" name="Microbiol. Resour. Announc.">
        <title>Whole-Genome Sequence of Entomortierella parvispora E1425, a Mucoromycotan Fungus Associated with Burkholderiaceae-Related Endosymbiotic Bacteria.</title>
        <authorList>
            <person name="Herlambang A."/>
            <person name="Guo Y."/>
            <person name="Takashima Y."/>
            <person name="Narisawa K."/>
            <person name="Ohta H."/>
            <person name="Nishizawa T."/>
        </authorList>
    </citation>
    <scope>NUCLEOTIDE SEQUENCE</scope>
    <source>
        <strain evidence="3">E1425</strain>
    </source>
</reference>
<feature type="domain" description="Arrestin C-terminal-like" evidence="2">
    <location>
        <begin position="208"/>
        <end position="308"/>
    </location>
</feature>
<evidence type="ECO:0000256" key="1">
    <source>
        <dbReference type="SAM" id="MobiDB-lite"/>
    </source>
</evidence>
<sequence>MRFFSRLQSNDSAASLLAPAGLTVSLLTNNGRARFYGPGTTIQGQVHLHLARSSSFPCSLKVVFACHQTSAQPPQEPGATSSSLASPSPVIFEVEHTLIQDELLNPCRRTHPLHFSIKLPLCNYPPSLECGPDGPSVRFSVHAELSTLSPSQREGCRSVLSSAKSPSVTVMYLPMVPTTLPHNRLAAPSQSYNAQLGAINASVECTGAVCIGESVAMVLVVDNKSQTDLQNIHLSLVRSISLVGRPALHSTVHETTVPTPRSTNKGTAWKQQLQFRLPTNIGLVPSIDETVMPSCHIQYSLYISLPTPQKYGSLVSRLRRRPTLDLTAIPTPSQRSSIIDSKPSDMHTGVTAPFSSSTPFVLQFPPIPITVGSIPSHAESRRFKFGIPTYTEVQDQPTFVRDRFEEEMLQHLSSLESLVVDEDDEEPDIDGLVRAAQRRMSSSSSSETDEEEDADNSKIPARFRGIVYRPSVSKSGLSTPPSSPPRAPSALNSDSMDWISSNKPTAPQRTPLPKARGISRDVLLGKYQNRPHEGQQGLNIHVPVEHQ</sequence>
<name>A0A9P3LTD2_9FUNG</name>
<dbReference type="InterPro" id="IPR014752">
    <property type="entry name" value="Arrestin-like_C"/>
</dbReference>
<feature type="region of interest" description="Disordered" evidence="1">
    <location>
        <begin position="434"/>
        <end position="516"/>
    </location>
</feature>
<comment type="caution">
    <text evidence="3">The sequence shown here is derived from an EMBL/GenBank/DDBJ whole genome shotgun (WGS) entry which is preliminary data.</text>
</comment>
<dbReference type="EMBL" id="BQFW01000002">
    <property type="protein sequence ID" value="GJJ69697.1"/>
    <property type="molecule type" value="Genomic_DNA"/>
</dbReference>
<dbReference type="Gene3D" id="2.60.40.640">
    <property type="match status" value="1"/>
</dbReference>
<keyword evidence="4" id="KW-1185">Reference proteome</keyword>
<dbReference type="AlphaFoldDB" id="A0A9P3LTD2"/>
<protein>
    <recommendedName>
        <fullName evidence="2">Arrestin C-terminal-like domain-containing protein</fullName>
    </recommendedName>
</protein>
<dbReference type="OrthoDB" id="2438877at2759"/>
<gene>
    <name evidence="3" type="ORF">EMPS_02045</name>
</gene>
<evidence type="ECO:0000313" key="4">
    <source>
        <dbReference type="Proteomes" id="UP000827284"/>
    </source>
</evidence>
<reference evidence="3" key="1">
    <citation type="submission" date="2021-11" db="EMBL/GenBank/DDBJ databases">
        <authorList>
            <person name="Herlambang A."/>
            <person name="Guo Y."/>
            <person name="Takashima Y."/>
            <person name="Nishizawa T."/>
        </authorList>
    </citation>
    <scope>NUCLEOTIDE SEQUENCE</scope>
    <source>
        <strain evidence="3">E1425</strain>
    </source>
</reference>
<organism evidence="3 4">
    <name type="scientific">Entomortierella parvispora</name>
    <dbReference type="NCBI Taxonomy" id="205924"/>
    <lineage>
        <taxon>Eukaryota</taxon>
        <taxon>Fungi</taxon>
        <taxon>Fungi incertae sedis</taxon>
        <taxon>Mucoromycota</taxon>
        <taxon>Mortierellomycotina</taxon>
        <taxon>Mortierellomycetes</taxon>
        <taxon>Mortierellales</taxon>
        <taxon>Mortierellaceae</taxon>
        <taxon>Entomortierella</taxon>
    </lineage>
</organism>
<dbReference type="Pfam" id="PF02752">
    <property type="entry name" value="Arrestin_C"/>
    <property type="match status" value="1"/>
</dbReference>
<dbReference type="InterPro" id="IPR011022">
    <property type="entry name" value="Arrestin_C-like"/>
</dbReference>
<accession>A0A9P3LTD2</accession>
<proteinExistence type="predicted"/>
<evidence type="ECO:0000313" key="3">
    <source>
        <dbReference type="EMBL" id="GJJ69697.1"/>
    </source>
</evidence>
<dbReference type="Proteomes" id="UP000827284">
    <property type="component" value="Unassembled WGS sequence"/>
</dbReference>
<evidence type="ECO:0000259" key="2">
    <source>
        <dbReference type="Pfam" id="PF02752"/>
    </source>
</evidence>
<feature type="compositionally biased region" description="Polar residues" evidence="1">
    <location>
        <begin position="494"/>
        <end position="508"/>
    </location>
</feature>